<dbReference type="AlphaFoldDB" id="A0A6A3CD64"/>
<evidence type="ECO:0000256" key="4">
    <source>
        <dbReference type="ARBA" id="ARBA00023054"/>
    </source>
</evidence>
<dbReference type="GO" id="GO:0030687">
    <property type="term" value="C:preribosome, large subunit precursor"/>
    <property type="evidence" value="ECO:0007669"/>
    <property type="project" value="TreeGrafter"/>
</dbReference>
<evidence type="ECO:0000256" key="3">
    <source>
        <dbReference type="ARBA" id="ARBA00022517"/>
    </source>
</evidence>
<keyword evidence="7" id="KW-0648">Protein biosynthesis</keyword>
<dbReference type="GO" id="GO:0006364">
    <property type="term" value="P:rRNA processing"/>
    <property type="evidence" value="ECO:0007669"/>
    <property type="project" value="TreeGrafter"/>
</dbReference>
<dbReference type="PANTHER" id="PTHR13028:SF0">
    <property type="entry name" value="RRNA-PROCESSING PROTEIN EBP2-RELATED"/>
    <property type="match status" value="1"/>
</dbReference>
<feature type="region of interest" description="Disordered" evidence="6">
    <location>
        <begin position="148"/>
        <end position="246"/>
    </location>
</feature>
<comment type="similarity">
    <text evidence="2">Belongs to the EBP2 family.</text>
</comment>
<dbReference type="Proteomes" id="UP000436088">
    <property type="component" value="Unassembled WGS sequence"/>
</dbReference>
<dbReference type="EMBL" id="VEPZ02000353">
    <property type="protein sequence ID" value="KAE8726544.1"/>
    <property type="molecule type" value="Genomic_DNA"/>
</dbReference>
<reference evidence="7" key="1">
    <citation type="submission" date="2019-09" db="EMBL/GenBank/DDBJ databases">
        <title>Draft genome information of white flower Hibiscus syriacus.</title>
        <authorList>
            <person name="Kim Y.-M."/>
        </authorList>
    </citation>
    <scope>NUCLEOTIDE SEQUENCE [LARGE SCALE GENOMIC DNA]</scope>
    <source>
        <strain evidence="7">YM2019G1</strain>
    </source>
</reference>
<evidence type="ECO:0000313" key="7">
    <source>
        <dbReference type="EMBL" id="KAE8726544.1"/>
    </source>
</evidence>
<evidence type="ECO:0000313" key="8">
    <source>
        <dbReference type="Proteomes" id="UP000436088"/>
    </source>
</evidence>
<accession>A0A6A3CD64</accession>
<feature type="compositionally biased region" description="Polar residues" evidence="6">
    <location>
        <begin position="220"/>
        <end position="229"/>
    </location>
</feature>
<comment type="subcellular location">
    <subcellularLocation>
        <location evidence="1">Nucleus</location>
        <location evidence="1">Nucleolus</location>
    </subcellularLocation>
</comment>
<proteinExistence type="inferred from homology"/>
<feature type="region of interest" description="Disordered" evidence="6">
    <location>
        <begin position="1"/>
        <end position="52"/>
    </location>
</feature>
<keyword evidence="3" id="KW-0690">Ribosome biogenesis</keyword>
<evidence type="ECO:0000256" key="1">
    <source>
        <dbReference type="ARBA" id="ARBA00004604"/>
    </source>
</evidence>
<dbReference type="GO" id="GO:0003743">
    <property type="term" value="F:translation initiation factor activity"/>
    <property type="evidence" value="ECO:0007669"/>
    <property type="project" value="UniProtKB-KW"/>
</dbReference>
<keyword evidence="7" id="KW-0396">Initiation factor</keyword>
<sequence>MGLRSKDLSLLQVQNNVEDDVEDVMGDHSHGEESESESESEQEDVKLAEPSKSAIYNREGLVEKLEDIDWPENVDWMHKLSLYIDQEKESMGLPFLRPSDYYAEMVKTDAHMQKVKGKLLAQKKQIEEAEERRKAREAKRIAKEVQAEKLKERAKQKKQGIEEVKKWRKQKQQSGFKDGKDSMPDFGFGEGGGKFNNKNKKNREFRDSKFGLGGRKGIKKQNTSETTNDLRVFNNGGVAGNKKRKR</sequence>
<keyword evidence="4" id="KW-0175">Coiled coil</keyword>
<evidence type="ECO:0000256" key="5">
    <source>
        <dbReference type="ARBA" id="ARBA00023242"/>
    </source>
</evidence>
<evidence type="ECO:0000256" key="2">
    <source>
        <dbReference type="ARBA" id="ARBA00007336"/>
    </source>
</evidence>
<dbReference type="GO" id="GO:0042273">
    <property type="term" value="P:ribosomal large subunit biogenesis"/>
    <property type="evidence" value="ECO:0007669"/>
    <property type="project" value="TreeGrafter"/>
</dbReference>
<name>A0A6A3CD64_HIBSY</name>
<dbReference type="GO" id="GO:0034399">
    <property type="term" value="C:nuclear periphery"/>
    <property type="evidence" value="ECO:0007669"/>
    <property type="project" value="TreeGrafter"/>
</dbReference>
<keyword evidence="5" id="KW-0539">Nucleus</keyword>
<protein>
    <submittedName>
        <fullName evidence="7">Translation initiation factor IF-2</fullName>
    </submittedName>
</protein>
<dbReference type="GO" id="GO:0005730">
    <property type="term" value="C:nucleolus"/>
    <property type="evidence" value="ECO:0007669"/>
    <property type="project" value="UniProtKB-SubCell"/>
</dbReference>
<feature type="compositionally biased region" description="Basic and acidic residues" evidence="6">
    <location>
        <begin position="148"/>
        <end position="165"/>
    </location>
</feature>
<gene>
    <name evidence="7" type="ORF">F3Y22_tig00006623pilonHSYRG00013</name>
</gene>
<dbReference type="InterPro" id="IPR008610">
    <property type="entry name" value="Ebp2"/>
</dbReference>
<dbReference type="PANTHER" id="PTHR13028">
    <property type="entry name" value="RRNA PROCESSING PROTEIN EBNA1-BINDING PROTEIN-RELATED"/>
    <property type="match status" value="1"/>
</dbReference>
<dbReference type="Pfam" id="PF05890">
    <property type="entry name" value="Ebp2"/>
    <property type="match status" value="1"/>
</dbReference>
<organism evidence="7 8">
    <name type="scientific">Hibiscus syriacus</name>
    <name type="common">Rose of Sharon</name>
    <dbReference type="NCBI Taxonomy" id="106335"/>
    <lineage>
        <taxon>Eukaryota</taxon>
        <taxon>Viridiplantae</taxon>
        <taxon>Streptophyta</taxon>
        <taxon>Embryophyta</taxon>
        <taxon>Tracheophyta</taxon>
        <taxon>Spermatophyta</taxon>
        <taxon>Magnoliopsida</taxon>
        <taxon>eudicotyledons</taxon>
        <taxon>Gunneridae</taxon>
        <taxon>Pentapetalae</taxon>
        <taxon>rosids</taxon>
        <taxon>malvids</taxon>
        <taxon>Malvales</taxon>
        <taxon>Malvaceae</taxon>
        <taxon>Malvoideae</taxon>
        <taxon>Hibiscus</taxon>
    </lineage>
</organism>
<evidence type="ECO:0000256" key="6">
    <source>
        <dbReference type="SAM" id="MobiDB-lite"/>
    </source>
</evidence>
<comment type="caution">
    <text evidence="7">The sequence shown here is derived from an EMBL/GenBank/DDBJ whole genome shotgun (WGS) entry which is preliminary data.</text>
</comment>
<keyword evidence="8" id="KW-1185">Reference proteome</keyword>